<evidence type="ECO:0000313" key="4">
    <source>
        <dbReference type="EMBL" id="GAL90004.1"/>
    </source>
</evidence>
<evidence type="ECO:0000313" key="5">
    <source>
        <dbReference type="Proteomes" id="UP000029641"/>
    </source>
</evidence>
<gene>
    <name evidence="3" type="ORF">JCM19301_1577</name>
    <name evidence="4" type="ORF">JCM19538_2835</name>
</gene>
<dbReference type="EC" id="1.1.1.103" evidence="3"/>
<dbReference type="Pfam" id="PF01370">
    <property type="entry name" value="Epimerase"/>
    <property type="match status" value="1"/>
</dbReference>
<proteinExistence type="inferred from homology"/>
<evidence type="ECO:0000313" key="6">
    <source>
        <dbReference type="Proteomes" id="UP000030184"/>
    </source>
</evidence>
<dbReference type="EMBL" id="BBNR01000013">
    <property type="protein sequence ID" value="GAL67793.1"/>
    <property type="molecule type" value="Genomic_DNA"/>
</dbReference>
<dbReference type="RefSeq" id="WP_042244455.1">
    <property type="nucleotide sequence ID" value="NZ_BBNR01000013.1"/>
</dbReference>
<reference evidence="6" key="1">
    <citation type="journal article" date="2014" name="Genome Announc.">
        <title>Draft Genome Sequence of Marine Flavobacterium Jejuia pallidilutea Strain 11shimoA1 and Pigmentation Mutants.</title>
        <authorList>
            <person name="Takatani N."/>
            <person name="Nakanishi M."/>
            <person name="Meirelles P."/>
            <person name="Mino S."/>
            <person name="Suda W."/>
            <person name="Oshima K."/>
            <person name="Hattori M."/>
            <person name="Ohkuma M."/>
            <person name="Hosokawa M."/>
            <person name="Miyashita K."/>
            <person name="Thompson F.L."/>
            <person name="Niwa A."/>
            <person name="Sawabe T."/>
            <person name="Sawabe T."/>
        </authorList>
    </citation>
    <scope>NUCLEOTIDE SEQUENCE [LARGE SCALE GENOMIC DNA]</scope>
    <source>
        <strain evidence="6">JCM 19538</strain>
    </source>
</reference>
<dbReference type="Gene3D" id="3.40.50.720">
    <property type="entry name" value="NAD(P)-binding Rossmann-like Domain"/>
    <property type="match status" value="1"/>
</dbReference>
<dbReference type="GO" id="GO:0008743">
    <property type="term" value="F:L-threonine 3-dehydrogenase activity"/>
    <property type="evidence" value="ECO:0007669"/>
    <property type="project" value="UniProtKB-EC"/>
</dbReference>
<dbReference type="InterPro" id="IPR036291">
    <property type="entry name" value="NAD(P)-bd_dom_sf"/>
</dbReference>
<organism evidence="3 5">
    <name type="scientific">Jejuia pallidilutea</name>
    <dbReference type="NCBI Taxonomy" id="504487"/>
    <lineage>
        <taxon>Bacteria</taxon>
        <taxon>Pseudomonadati</taxon>
        <taxon>Bacteroidota</taxon>
        <taxon>Flavobacteriia</taxon>
        <taxon>Flavobacteriales</taxon>
        <taxon>Flavobacteriaceae</taxon>
        <taxon>Jejuia</taxon>
    </lineage>
</organism>
<dbReference type="PANTHER" id="PTHR42687">
    <property type="entry name" value="L-THREONINE 3-DEHYDROGENASE"/>
    <property type="match status" value="1"/>
</dbReference>
<dbReference type="OrthoDB" id="9779902at2"/>
<evidence type="ECO:0000256" key="1">
    <source>
        <dbReference type="ARBA" id="ARBA00007637"/>
    </source>
</evidence>
<accession>A0A090VUV0</accession>
<name>A0A090VUV0_9FLAO</name>
<comment type="caution">
    <text evidence="3">The sequence shown here is derived from an EMBL/GenBank/DDBJ whole genome shotgun (WGS) entry which is preliminary data.</text>
</comment>
<dbReference type="InterPro" id="IPR001509">
    <property type="entry name" value="Epimerase_deHydtase"/>
</dbReference>
<evidence type="ECO:0000259" key="2">
    <source>
        <dbReference type="Pfam" id="PF01370"/>
    </source>
</evidence>
<dbReference type="EMBL" id="BBNY01000067">
    <property type="protein sequence ID" value="GAL90004.1"/>
    <property type="molecule type" value="Genomic_DNA"/>
</dbReference>
<comment type="similarity">
    <text evidence="1">Belongs to the NAD(P)-dependent epimerase/dehydratase family.</text>
</comment>
<dbReference type="AlphaFoldDB" id="A0A090VUV0"/>
<feature type="domain" description="NAD-dependent epimerase/dehydratase" evidence="2">
    <location>
        <begin position="5"/>
        <end position="240"/>
    </location>
</feature>
<keyword evidence="3" id="KW-0560">Oxidoreductase</keyword>
<dbReference type="eggNOG" id="COG0451">
    <property type="taxonomic scope" value="Bacteria"/>
</dbReference>
<protein>
    <submittedName>
        <fullName evidence="3">L-threonine 3-dehydrogenase</fullName>
        <ecNumber evidence="3">1.1.1.103</ecNumber>
    </submittedName>
</protein>
<dbReference type="SUPFAM" id="SSF51735">
    <property type="entry name" value="NAD(P)-binding Rossmann-fold domains"/>
    <property type="match status" value="1"/>
</dbReference>
<sequence length="317" mass="35749">MKDKILITGANGQLGSVLTKALQNIYGIDNVIATDIKFNASFKGHFEFLDATDFKSITYVIKEHDITEVYHMAAILSASGEQQPLRTWEINNQTFLNVLEASRIHGIKKVFYPSSIAVYGTNAPKNNTPQDFFLTPTTVYGMSKAAGENWANYYFLKYGLDVRSLRYPGVIGHQTSPGGGTTDYAVDAYHYAVKGETFTCFLKETASLPMIYMDDAIRATIELMQAPTNAIKTRTSYNIASISFNPEELKAAISKIFPKFKMIYKPDFRQEIADSWPNSIDDTIARTDWGWKPNFDLEAMTKDMIKHLKQNYKTENA</sequence>
<dbReference type="STRING" id="504487.JCM19538_2835"/>
<dbReference type="Proteomes" id="UP000030184">
    <property type="component" value="Unassembled WGS sequence"/>
</dbReference>
<evidence type="ECO:0000313" key="3">
    <source>
        <dbReference type="EMBL" id="GAL67793.1"/>
    </source>
</evidence>
<dbReference type="Proteomes" id="UP000029641">
    <property type="component" value="Unassembled WGS sequence"/>
</dbReference>
<keyword evidence="6" id="KW-1185">Reference proteome</keyword>
<dbReference type="InterPro" id="IPR051225">
    <property type="entry name" value="NAD(P)_epim/dehydratase"/>
</dbReference>
<dbReference type="GO" id="GO:0006567">
    <property type="term" value="P:L-threonine catabolic process"/>
    <property type="evidence" value="ECO:0007669"/>
    <property type="project" value="TreeGrafter"/>
</dbReference>
<dbReference type="PANTHER" id="PTHR42687:SF1">
    <property type="entry name" value="L-THREONINE 3-DEHYDROGENASE, MITOCHONDRIAL"/>
    <property type="match status" value="1"/>
</dbReference>